<keyword evidence="4" id="KW-1185">Reference proteome</keyword>
<feature type="domain" description="BACK" evidence="2">
    <location>
        <begin position="1"/>
        <end position="102"/>
    </location>
</feature>
<dbReference type="InterPro" id="IPR011705">
    <property type="entry name" value="BACK"/>
</dbReference>
<name>A0A8T3C157_DENNO</name>
<evidence type="ECO:0000313" key="4">
    <source>
        <dbReference type="Proteomes" id="UP000829196"/>
    </source>
</evidence>
<dbReference type="SUPFAM" id="SSF52047">
    <property type="entry name" value="RNI-like"/>
    <property type="match status" value="2"/>
</dbReference>
<dbReference type="SMART" id="SM00367">
    <property type="entry name" value="LRR_CC"/>
    <property type="match status" value="4"/>
</dbReference>
<protein>
    <recommendedName>
        <fullName evidence="2">BACK domain-containing protein</fullName>
    </recommendedName>
</protein>
<dbReference type="EMBL" id="JAGYWB010000004">
    <property type="protein sequence ID" value="KAI0524443.1"/>
    <property type="molecule type" value="Genomic_DNA"/>
</dbReference>
<organism evidence="3 4">
    <name type="scientific">Dendrobium nobile</name>
    <name type="common">Orchid</name>
    <dbReference type="NCBI Taxonomy" id="94219"/>
    <lineage>
        <taxon>Eukaryota</taxon>
        <taxon>Viridiplantae</taxon>
        <taxon>Streptophyta</taxon>
        <taxon>Embryophyta</taxon>
        <taxon>Tracheophyta</taxon>
        <taxon>Spermatophyta</taxon>
        <taxon>Magnoliopsida</taxon>
        <taxon>Liliopsida</taxon>
        <taxon>Asparagales</taxon>
        <taxon>Orchidaceae</taxon>
        <taxon>Epidendroideae</taxon>
        <taxon>Malaxideae</taxon>
        <taxon>Dendrobiinae</taxon>
        <taxon>Dendrobium</taxon>
    </lineage>
</organism>
<dbReference type="InterPro" id="IPR006553">
    <property type="entry name" value="Leu-rich_rpt_Cys-con_subtyp"/>
</dbReference>
<dbReference type="Proteomes" id="UP000829196">
    <property type="component" value="Unassembled WGS sequence"/>
</dbReference>
<dbReference type="Gene3D" id="3.80.10.10">
    <property type="entry name" value="Ribonuclease Inhibitor"/>
    <property type="match status" value="3"/>
</dbReference>
<dbReference type="GO" id="GO:0019005">
    <property type="term" value="C:SCF ubiquitin ligase complex"/>
    <property type="evidence" value="ECO:0007669"/>
    <property type="project" value="TreeGrafter"/>
</dbReference>
<evidence type="ECO:0000259" key="2">
    <source>
        <dbReference type="SMART" id="SM00875"/>
    </source>
</evidence>
<proteinExistence type="predicted"/>
<dbReference type="InterPro" id="IPR032675">
    <property type="entry name" value="LRR_dom_sf"/>
</dbReference>
<accession>A0A8T3C157</accession>
<evidence type="ECO:0000256" key="1">
    <source>
        <dbReference type="ARBA" id="ARBA00002668"/>
    </source>
</evidence>
<comment type="caution">
    <text evidence="3">The sequence shown here is derived from an EMBL/GenBank/DDBJ whole genome shotgun (WGS) entry which is preliminary data.</text>
</comment>
<gene>
    <name evidence="3" type="ORF">KFK09_003812</name>
</gene>
<evidence type="ECO:0000313" key="3">
    <source>
        <dbReference type="EMBL" id="KAI0524443.1"/>
    </source>
</evidence>
<dbReference type="GO" id="GO:0031146">
    <property type="term" value="P:SCF-dependent proteasomal ubiquitin-dependent protein catabolic process"/>
    <property type="evidence" value="ECO:0007669"/>
    <property type="project" value="TreeGrafter"/>
</dbReference>
<sequence>MLAGITSIMGTCKDYIARNFAWAASSSSFVDIPYTLLYSAIEHPELTVESEAQLCEALLGWLSHNIEFRECFPINYEDSCYNILKKVRICLLPLDFATGTRRCFPSFADDIIHAILFVMNNHRSSLINTFEDNDCSKSLRIRLTKYSEKIVLCGCPHVTMDILFLGILPNDIDFTCEPDRGDYSCIIQKAGSFLSFESVVEVDISKCPNLRFALVIQWLYLAFPSLRILKASHYLDFKYENLYSFLRMCPHIVEVDLTVDISPVIFGNVSVLSANVEEHQFADTMRYKILEEKITLSSMSEIISAKPVFANITKLTLEGRSDTNDLELLKLSSLLLSLSFLNIKGCPLVTDMGISKLLMKCPRLQSLISSYTAFGRNSIKILCLEIFFRNGSEGTPGNSSAMASRLQELQIDGCKDVDNNSLLHLMSKISIMRILSLRETSLDDDALYKLASCSLEKLDISDTLVSMQSLNYVIKRNPEMRSLRGTGCSKLHHGGDQNLAYTHRTEFQDFLDELGKRCMLEELALGWGFSSIGLERLQPAFRNLRVLYVGLGAEMDHHLLCLVPKICPLLESLVLRFQVIYDDIVRSILESLKHLRMLWLCCCLGYFTSLYFQIPMLNLTSLKLDWVTPWMTNNDLILLTQNCSNVLELSLSGCKLLDSGSQEIIASGWPGLKYVHLEECGRITSQGVTFLFNCKAIEELKLRHNGRGLARNFMLDAASKLPLLRKLSLDLCDAVQGGFDSPSHSERFYLSTVKICRCKAQRCAFKLEKLGGFNPVHKETIVLEYTSKQLRTTVVRERI</sequence>
<dbReference type="Gene3D" id="1.25.40.420">
    <property type="match status" value="1"/>
</dbReference>
<dbReference type="AlphaFoldDB" id="A0A8T3C157"/>
<comment type="function">
    <text evidence="1">May act as a substrate-specific adapter of an E3 ubiquitin-protein ligase complex (CUL3-RBX1-BTB) which mediates the ubiquitination and subsequent proteasomal degradation of target proteins.</text>
</comment>
<dbReference type="PANTHER" id="PTHR13318:SF71">
    <property type="entry name" value="BTB_POZ DOMAIN-CONTAINING PROTEIN FBL11"/>
    <property type="match status" value="1"/>
</dbReference>
<dbReference type="OrthoDB" id="775260at2759"/>
<dbReference type="SMART" id="SM00875">
    <property type="entry name" value="BACK"/>
    <property type="match status" value="1"/>
</dbReference>
<dbReference type="Pfam" id="PF07707">
    <property type="entry name" value="BACK"/>
    <property type="match status" value="1"/>
</dbReference>
<reference evidence="3" key="1">
    <citation type="journal article" date="2022" name="Front. Genet.">
        <title>Chromosome-Scale Assembly of the Dendrobium nobile Genome Provides Insights Into the Molecular Mechanism of the Biosynthesis of the Medicinal Active Ingredient of Dendrobium.</title>
        <authorList>
            <person name="Xu Q."/>
            <person name="Niu S.-C."/>
            <person name="Li K.-L."/>
            <person name="Zheng P.-J."/>
            <person name="Zhang X.-J."/>
            <person name="Jia Y."/>
            <person name="Liu Y."/>
            <person name="Niu Y.-X."/>
            <person name="Yu L.-H."/>
            <person name="Chen D.-F."/>
            <person name="Zhang G.-Q."/>
        </authorList>
    </citation>
    <scope>NUCLEOTIDE SEQUENCE</scope>
    <source>
        <tissue evidence="3">Leaf</tissue>
    </source>
</reference>
<dbReference type="PANTHER" id="PTHR13318">
    <property type="entry name" value="PARTNER OF PAIRED, ISOFORM B-RELATED"/>
    <property type="match status" value="1"/>
</dbReference>